<name>A0A9I9EM63_CUCME</name>
<reference evidence="1" key="1">
    <citation type="submission" date="2023-03" db="UniProtKB">
        <authorList>
            <consortium name="EnsemblPlants"/>
        </authorList>
    </citation>
    <scope>IDENTIFICATION</scope>
</reference>
<dbReference type="Gramene" id="MELO3C035716.2.1">
    <property type="protein sequence ID" value="MELO3C035716.2.1"/>
    <property type="gene ID" value="MELO3C035716.2"/>
</dbReference>
<dbReference type="AlphaFoldDB" id="A0A9I9EM63"/>
<dbReference type="EnsemblPlants" id="MELO3C035716.2.1">
    <property type="protein sequence ID" value="MELO3C035716.2.1"/>
    <property type="gene ID" value="MELO3C035716.2"/>
</dbReference>
<sequence length="68" mass="7700">MVDALTDQSVRVFGWFECKKLLLSTRPKQLSGGLSLVMWHLRKEWCTLSEKNLRSSMGGLTCLKNGTL</sequence>
<evidence type="ECO:0000313" key="1">
    <source>
        <dbReference type="EnsemblPlants" id="MELO3C035716.2.1"/>
    </source>
</evidence>
<accession>A0A9I9EM63</accession>
<proteinExistence type="predicted"/>
<organism evidence="1">
    <name type="scientific">Cucumis melo</name>
    <name type="common">Muskmelon</name>
    <dbReference type="NCBI Taxonomy" id="3656"/>
    <lineage>
        <taxon>Eukaryota</taxon>
        <taxon>Viridiplantae</taxon>
        <taxon>Streptophyta</taxon>
        <taxon>Embryophyta</taxon>
        <taxon>Tracheophyta</taxon>
        <taxon>Spermatophyta</taxon>
        <taxon>Magnoliopsida</taxon>
        <taxon>eudicotyledons</taxon>
        <taxon>Gunneridae</taxon>
        <taxon>Pentapetalae</taxon>
        <taxon>rosids</taxon>
        <taxon>fabids</taxon>
        <taxon>Cucurbitales</taxon>
        <taxon>Cucurbitaceae</taxon>
        <taxon>Benincaseae</taxon>
        <taxon>Cucumis</taxon>
    </lineage>
</organism>
<protein>
    <submittedName>
        <fullName evidence="1">Uncharacterized protein</fullName>
    </submittedName>
</protein>